<organism evidence="3 4">
    <name type="scientific">Pelotomaculum schinkii</name>
    <dbReference type="NCBI Taxonomy" id="78350"/>
    <lineage>
        <taxon>Bacteria</taxon>
        <taxon>Bacillati</taxon>
        <taxon>Bacillota</taxon>
        <taxon>Clostridia</taxon>
        <taxon>Eubacteriales</taxon>
        <taxon>Desulfotomaculaceae</taxon>
        <taxon>Pelotomaculum</taxon>
    </lineage>
</organism>
<feature type="chain" id="PRO_5021397511" evidence="2">
    <location>
        <begin position="22"/>
        <end position="195"/>
    </location>
</feature>
<comment type="caution">
    <text evidence="3">The sequence shown here is derived from an EMBL/GenBank/DDBJ whole genome shotgun (WGS) entry which is preliminary data.</text>
</comment>
<keyword evidence="4" id="KW-1185">Reference proteome</keyword>
<protein>
    <submittedName>
        <fullName evidence="3">Uncharacterized protein</fullName>
    </submittedName>
</protein>
<feature type="compositionally biased region" description="Gly residues" evidence="1">
    <location>
        <begin position="61"/>
        <end position="71"/>
    </location>
</feature>
<reference evidence="3 4" key="1">
    <citation type="journal article" date="2018" name="Environ. Microbiol.">
        <title>Novel energy conservation strategies and behaviour of Pelotomaculum schinkii driving syntrophic propionate catabolism.</title>
        <authorList>
            <person name="Hidalgo-Ahumada C.A.P."/>
            <person name="Nobu M.K."/>
            <person name="Narihiro T."/>
            <person name="Tamaki H."/>
            <person name="Liu W.T."/>
            <person name="Kamagata Y."/>
            <person name="Stams A.J.M."/>
            <person name="Imachi H."/>
            <person name="Sousa D.Z."/>
        </authorList>
    </citation>
    <scope>NUCLEOTIDE SEQUENCE [LARGE SCALE GENOMIC DNA]</scope>
    <source>
        <strain evidence="3 4">HH</strain>
    </source>
</reference>
<sequence>MMKRKLLITVLILITAASLGAAVFFYNQAKHQQQSPPGTQTSAPGGSGTSDGGDPASSTGGASGGSEGGETSGPQTSPAQNPLQAQIEQKYTARLQSTGSSYESRLNSLLASAAGDYQAAKKADPNAGITPLTNKYYAAGQALEAECDAKMYAILDAFENELRANSLPVDAAVRARAAYDAAKSDRAGQILSAKP</sequence>
<dbReference type="AlphaFoldDB" id="A0A4Y7RHA8"/>
<evidence type="ECO:0000313" key="4">
    <source>
        <dbReference type="Proteomes" id="UP000298324"/>
    </source>
</evidence>
<evidence type="ECO:0000256" key="2">
    <source>
        <dbReference type="SAM" id="SignalP"/>
    </source>
</evidence>
<evidence type="ECO:0000313" key="3">
    <source>
        <dbReference type="EMBL" id="TEB08149.1"/>
    </source>
</evidence>
<feature type="compositionally biased region" description="Polar residues" evidence="1">
    <location>
        <begin position="75"/>
        <end position="84"/>
    </location>
</feature>
<name>A0A4Y7RHA8_9FIRM</name>
<feature type="region of interest" description="Disordered" evidence="1">
    <location>
        <begin position="32"/>
        <end position="84"/>
    </location>
</feature>
<keyword evidence="2" id="KW-0732">Signal</keyword>
<evidence type="ECO:0000256" key="1">
    <source>
        <dbReference type="SAM" id="MobiDB-lite"/>
    </source>
</evidence>
<proteinExistence type="predicted"/>
<feature type="compositionally biased region" description="Polar residues" evidence="1">
    <location>
        <begin position="32"/>
        <end position="41"/>
    </location>
</feature>
<dbReference type="EMBL" id="QFGA01000001">
    <property type="protein sequence ID" value="TEB08149.1"/>
    <property type="molecule type" value="Genomic_DNA"/>
</dbReference>
<feature type="signal peptide" evidence="2">
    <location>
        <begin position="1"/>
        <end position="21"/>
    </location>
</feature>
<gene>
    <name evidence="3" type="ORF">Psch_01704</name>
</gene>
<accession>A0A4Y7RHA8</accession>
<dbReference type="Proteomes" id="UP000298324">
    <property type="component" value="Unassembled WGS sequence"/>
</dbReference>